<accession>A0A2N3LT93</accession>
<dbReference type="SUPFAM" id="SSF56300">
    <property type="entry name" value="Metallo-dependent phosphatases"/>
    <property type="match status" value="1"/>
</dbReference>
<gene>
    <name evidence="7" type="ORF">CXZ10_17720</name>
</gene>
<dbReference type="InterPro" id="IPR004843">
    <property type="entry name" value="Calcineurin-like_PHP"/>
</dbReference>
<dbReference type="GO" id="GO:0009245">
    <property type="term" value="P:lipid A biosynthetic process"/>
    <property type="evidence" value="ECO:0007669"/>
    <property type="project" value="TreeGrafter"/>
</dbReference>
<dbReference type="InterPro" id="IPR029052">
    <property type="entry name" value="Metallo-depent_PP-like"/>
</dbReference>
<dbReference type="CDD" id="cd07398">
    <property type="entry name" value="MPP_YbbF-LpxH"/>
    <property type="match status" value="1"/>
</dbReference>
<evidence type="ECO:0000313" key="7">
    <source>
        <dbReference type="EMBL" id="PKR87831.1"/>
    </source>
</evidence>
<organism evidence="7 8">
    <name type="scientific">Pleomorphomonas diazotrophica</name>
    <dbReference type="NCBI Taxonomy" id="1166257"/>
    <lineage>
        <taxon>Bacteria</taxon>
        <taxon>Pseudomonadati</taxon>
        <taxon>Pseudomonadota</taxon>
        <taxon>Alphaproteobacteria</taxon>
        <taxon>Hyphomicrobiales</taxon>
        <taxon>Pleomorphomonadaceae</taxon>
        <taxon>Pleomorphomonas</taxon>
    </lineage>
</organism>
<sequence>MQELKESALSDPAPKKAPVRRHRSLFLSDLHLGAIGARADLVLRFLDQNRADTYILVGDILDAGVPFSLGRAAACDAVIDHLRRRHAEGAELIYLIGNHDPAPALTPDHRRLPVDPIEEMVHVAADGRRYLVVHGDCQDRAFIRSHLLTRIGTYLESLARLLCAAVMPSEGRGAPRFGGRVDRAFAAVNAALHLGRGHERRLVELARQRGVDGVICGHYHMAGLHDRHGLLYANCGDWVTSITCLSEDYNGRLHLVDGQALSVFGSGLRTEAQVVHA</sequence>
<dbReference type="GO" id="GO:0046872">
    <property type="term" value="F:metal ion binding"/>
    <property type="evidence" value="ECO:0007669"/>
    <property type="project" value="UniProtKB-KW"/>
</dbReference>
<keyword evidence="8" id="KW-1185">Reference proteome</keyword>
<dbReference type="GO" id="GO:0016020">
    <property type="term" value="C:membrane"/>
    <property type="evidence" value="ECO:0007669"/>
    <property type="project" value="GOC"/>
</dbReference>
<keyword evidence="5" id="KW-0464">Manganese</keyword>
<protein>
    <submittedName>
        <fullName evidence="7">UDP-2,3-diacylglucosamine diphosphatase</fullName>
    </submittedName>
</protein>
<evidence type="ECO:0000256" key="2">
    <source>
        <dbReference type="ARBA" id="ARBA00022519"/>
    </source>
</evidence>
<keyword evidence="3" id="KW-0479">Metal-binding</keyword>
<evidence type="ECO:0000313" key="8">
    <source>
        <dbReference type="Proteomes" id="UP000233491"/>
    </source>
</evidence>
<evidence type="ECO:0000256" key="5">
    <source>
        <dbReference type="ARBA" id="ARBA00023211"/>
    </source>
</evidence>
<name>A0A2N3LT93_9HYPH</name>
<dbReference type="OrthoDB" id="9802481at2"/>
<dbReference type="Pfam" id="PF00149">
    <property type="entry name" value="Metallophos"/>
    <property type="match status" value="1"/>
</dbReference>
<dbReference type="PANTHER" id="PTHR34990">
    <property type="entry name" value="UDP-2,3-DIACYLGLUCOSAMINE HYDROLASE-RELATED"/>
    <property type="match status" value="1"/>
</dbReference>
<evidence type="ECO:0000256" key="3">
    <source>
        <dbReference type="ARBA" id="ARBA00022723"/>
    </source>
</evidence>
<dbReference type="EMBL" id="PJNW01000016">
    <property type="protein sequence ID" value="PKR87831.1"/>
    <property type="molecule type" value="Genomic_DNA"/>
</dbReference>
<dbReference type="AlphaFoldDB" id="A0A2N3LT93"/>
<keyword evidence="2" id="KW-0997">Cell inner membrane</keyword>
<dbReference type="PANTHER" id="PTHR34990:SF2">
    <property type="entry name" value="BLL8164 PROTEIN"/>
    <property type="match status" value="1"/>
</dbReference>
<dbReference type="GO" id="GO:0008758">
    <property type="term" value="F:UDP-2,3-diacylglucosamine hydrolase activity"/>
    <property type="evidence" value="ECO:0007669"/>
    <property type="project" value="TreeGrafter"/>
</dbReference>
<feature type="domain" description="Calcineurin-like phosphoesterase" evidence="6">
    <location>
        <begin position="23"/>
        <end position="220"/>
    </location>
</feature>
<dbReference type="Gene3D" id="3.60.21.10">
    <property type="match status" value="1"/>
</dbReference>
<evidence type="ECO:0000256" key="4">
    <source>
        <dbReference type="ARBA" id="ARBA00023136"/>
    </source>
</evidence>
<reference evidence="7 8" key="1">
    <citation type="submission" date="2017-12" db="EMBL/GenBank/DDBJ databases">
        <title>Anaerobic carbon monoxide metabolism by Pleomorphomonas carboxyditropha sp. nov., a new mesophilic hydrogenogenic carboxidotroph.</title>
        <authorList>
            <person name="Esquivel-Elizondo S."/>
            <person name="Krajmalnik-Brown R."/>
        </authorList>
    </citation>
    <scope>NUCLEOTIDE SEQUENCE [LARGE SCALE GENOMIC DNA]</scope>
    <source>
        <strain evidence="7 8">R5-392</strain>
    </source>
</reference>
<keyword evidence="1" id="KW-1003">Cell membrane</keyword>
<evidence type="ECO:0000259" key="6">
    <source>
        <dbReference type="Pfam" id="PF00149"/>
    </source>
</evidence>
<proteinExistence type="predicted"/>
<dbReference type="Proteomes" id="UP000233491">
    <property type="component" value="Unassembled WGS sequence"/>
</dbReference>
<evidence type="ECO:0000256" key="1">
    <source>
        <dbReference type="ARBA" id="ARBA00022475"/>
    </source>
</evidence>
<keyword evidence="4" id="KW-0472">Membrane</keyword>
<comment type="caution">
    <text evidence="7">The sequence shown here is derived from an EMBL/GenBank/DDBJ whole genome shotgun (WGS) entry which is preliminary data.</text>
</comment>
<dbReference type="InterPro" id="IPR043461">
    <property type="entry name" value="LpxH-like"/>
</dbReference>